<sequence length="80" mass="9130">MLTKRIRRELMEKFHRGFVWTMISITVLGLGVTSLNTYEMIQSFKVKEKQALAALDSNDNNAFDLPQSSSSSRVPRTSLH</sequence>
<organism evidence="7 8">
    <name type="scientific">Megalurothrips usitatus</name>
    <name type="common">bean blossom thrips</name>
    <dbReference type="NCBI Taxonomy" id="439358"/>
    <lineage>
        <taxon>Eukaryota</taxon>
        <taxon>Metazoa</taxon>
        <taxon>Ecdysozoa</taxon>
        <taxon>Arthropoda</taxon>
        <taxon>Hexapoda</taxon>
        <taxon>Insecta</taxon>
        <taxon>Pterygota</taxon>
        <taxon>Neoptera</taxon>
        <taxon>Paraneoptera</taxon>
        <taxon>Thysanoptera</taxon>
        <taxon>Terebrantia</taxon>
        <taxon>Thripoidea</taxon>
        <taxon>Thripidae</taxon>
        <taxon>Megalurothrips</taxon>
    </lineage>
</organism>
<evidence type="ECO:0000256" key="6">
    <source>
        <dbReference type="SAM" id="Phobius"/>
    </source>
</evidence>
<evidence type="ECO:0000313" key="7">
    <source>
        <dbReference type="EMBL" id="KAJ1526240.1"/>
    </source>
</evidence>
<name>A0AAV7XJG8_9NEOP</name>
<evidence type="ECO:0000256" key="1">
    <source>
        <dbReference type="ARBA" id="ARBA00004167"/>
    </source>
</evidence>
<keyword evidence="2 6" id="KW-0812">Transmembrane</keyword>
<gene>
    <name evidence="7" type="ORF">ONE63_009396</name>
</gene>
<keyword evidence="3 6" id="KW-1133">Transmembrane helix</keyword>
<evidence type="ECO:0000256" key="2">
    <source>
        <dbReference type="ARBA" id="ARBA00022692"/>
    </source>
</evidence>
<evidence type="ECO:0000313" key="8">
    <source>
        <dbReference type="Proteomes" id="UP001075354"/>
    </source>
</evidence>
<dbReference type="GO" id="GO:0016020">
    <property type="term" value="C:membrane"/>
    <property type="evidence" value="ECO:0007669"/>
    <property type="project" value="UniProtKB-SubCell"/>
</dbReference>
<feature type="compositionally biased region" description="Low complexity" evidence="5">
    <location>
        <begin position="59"/>
        <end position="72"/>
    </location>
</feature>
<feature type="transmembrane region" description="Helical" evidence="6">
    <location>
        <begin position="17"/>
        <end position="38"/>
    </location>
</feature>
<comment type="caution">
    <text evidence="7">The sequence shown here is derived from an EMBL/GenBank/DDBJ whole genome shotgun (WGS) entry which is preliminary data.</text>
</comment>
<evidence type="ECO:0000256" key="5">
    <source>
        <dbReference type="SAM" id="MobiDB-lite"/>
    </source>
</evidence>
<reference evidence="7" key="1">
    <citation type="submission" date="2022-12" db="EMBL/GenBank/DDBJ databases">
        <title>Chromosome-level genome assembly of the bean flower thrips Megalurothrips usitatus.</title>
        <authorList>
            <person name="Ma L."/>
            <person name="Liu Q."/>
            <person name="Li H."/>
            <person name="Cai W."/>
        </authorList>
    </citation>
    <scope>NUCLEOTIDE SEQUENCE</scope>
    <source>
        <strain evidence="7">Cailab_2022a</strain>
    </source>
</reference>
<dbReference type="Pfam" id="PF14880">
    <property type="entry name" value="COX14"/>
    <property type="match status" value="1"/>
</dbReference>
<proteinExistence type="predicted"/>
<dbReference type="EMBL" id="JAPTSV010000007">
    <property type="protein sequence ID" value="KAJ1526240.1"/>
    <property type="molecule type" value="Genomic_DNA"/>
</dbReference>
<evidence type="ECO:0000256" key="3">
    <source>
        <dbReference type="ARBA" id="ARBA00022989"/>
    </source>
</evidence>
<accession>A0AAV7XJG8</accession>
<evidence type="ECO:0000256" key="4">
    <source>
        <dbReference type="ARBA" id="ARBA00023136"/>
    </source>
</evidence>
<protein>
    <submittedName>
        <fullName evidence="7">Uncharacterized protein</fullName>
    </submittedName>
</protein>
<comment type="subcellular location">
    <subcellularLocation>
        <location evidence="1">Membrane</location>
        <topology evidence="1">Single-pass membrane protein</topology>
    </subcellularLocation>
</comment>
<dbReference type="InterPro" id="IPR029208">
    <property type="entry name" value="COX14"/>
</dbReference>
<dbReference type="Proteomes" id="UP001075354">
    <property type="component" value="Chromosome 7"/>
</dbReference>
<feature type="region of interest" description="Disordered" evidence="5">
    <location>
        <begin position="59"/>
        <end position="80"/>
    </location>
</feature>
<keyword evidence="4 6" id="KW-0472">Membrane</keyword>
<dbReference type="AlphaFoldDB" id="A0AAV7XJG8"/>
<keyword evidence="8" id="KW-1185">Reference proteome</keyword>